<accession>A0A1E7DSS9</accession>
<evidence type="ECO:0000256" key="5">
    <source>
        <dbReference type="ARBA" id="ARBA00023015"/>
    </source>
</evidence>
<keyword evidence="2" id="KW-0963">Cytoplasm</keyword>
<dbReference type="PANTHER" id="PTHR45526">
    <property type="entry name" value="TRANSCRIPTIONAL REGULATORY PROTEIN DPIA"/>
    <property type="match status" value="1"/>
</dbReference>
<dbReference type="GO" id="GO:0003677">
    <property type="term" value="F:DNA binding"/>
    <property type="evidence" value="ECO:0007669"/>
    <property type="project" value="UniProtKB-KW"/>
</dbReference>
<evidence type="ECO:0000256" key="7">
    <source>
        <dbReference type="ARBA" id="ARBA00023159"/>
    </source>
</evidence>
<dbReference type="Pfam" id="PF00072">
    <property type="entry name" value="Response_reg"/>
    <property type="match status" value="1"/>
</dbReference>
<dbReference type="STRING" id="1714016.BA724_16245"/>
<keyword evidence="6" id="KW-0238">DNA-binding</keyword>
<feature type="modified residue" description="4-aspartylphosphate" evidence="9">
    <location>
        <position position="54"/>
    </location>
</feature>
<keyword evidence="12" id="KW-1185">Reference proteome</keyword>
<dbReference type="GO" id="GO:0005737">
    <property type="term" value="C:cytoplasm"/>
    <property type="evidence" value="ECO:0007669"/>
    <property type="project" value="UniProtKB-SubCell"/>
</dbReference>
<evidence type="ECO:0000313" key="12">
    <source>
        <dbReference type="Proteomes" id="UP000095658"/>
    </source>
</evidence>
<dbReference type="GO" id="GO:0003700">
    <property type="term" value="F:DNA-binding transcription factor activity"/>
    <property type="evidence" value="ECO:0007669"/>
    <property type="project" value="InterPro"/>
</dbReference>
<name>A0A1E7DSS9_9BACI</name>
<evidence type="ECO:0000256" key="1">
    <source>
        <dbReference type="ARBA" id="ARBA00004496"/>
    </source>
</evidence>
<gene>
    <name evidence="11" type="ORF">BA724_16245</name>
</gene>
<dbReference type="Pfam" id="PF20714">
    <property type="entry name" value="HTH_64"/>
    <property type="match status" value="1"/>
</dbReference>
<dbReference type="PANTHER" id="PTHR45526:SF1">
    <property type="entry name" value="TRANSCRIPTIONAL REGULATORY PROTEIN DCUR-RELATED"/>
    <property type="match status" value="1"/>
</dbReference>
<dbReference type="InterPro" id="IPR051271">
    <property type="entry name" value="2C-system_Tx_regulators"/>
</dbReference>
<dbReference type="GO" id="GO:0000156">
    <property type="term" value="F:phosphorelay response regulator activity"/>
    <property type="evidence" value="ECO:0007669"/>
    <property type="project" value="TreeGrafter"/>
</dbReference>
<evidence type="ECO:0000256" key="6">
    <source>
        <dbReference type="ARBA" id="ARBA00023125"/>
    </source>
</evidence>
<keyword evidence="7" id="KW-0010">Activator</keyword>
<reference evidence="11 12" key="1">
    <citation type="submission" date="2016-06" db="EMBL/GenBank/DDBJ databases">
        <title>Domibacillus iocasae genome sequencing.</title>
        <authorList>
            <person name="Verma A."/>
            <person name="Pal Y."/>
            <person name="Ojha A.K."/>
            <person name="Krishnamurthi S."/>
        </authorList>
    </citation>
    <scope>NUCLEOTIDE SEQUENCE [LARGE SCALE GENOMIC DNA]</scope>
    <source>
        <strain evidence="11 12">DSM 29979</strain>
    </source>
</reference>
<evidence type="ECO:0000256" key="9">
    <source>
        <dbReference type="PROSITE-ProRule" id="PRU00169"/>
    </source>
</evidence>
<dbReference type="AlphaFoldDB" id="A0A1E7DSS9"/>
<comment type="subcellular location">
    <subcellularLocation>
        <location evidence="1">Cytoplasm</location>
    </subcellularLocation>
</comment>
<dbReference type="PROSITE" id="PS50110">
    <property type="entry name" value="RESPONSE_REGULATORY"/>
    <property type="match status" value="1"/>
</dbReference>
<dbReference type="RefSeq" id="WP_069937289.1">
    <property type="nucleotide sequence ID" value="NZ_MAMP01000006.1"/>
</dbReference>
<evidence type="ECO:0000256" key="2">
    <source>
        <dbReference type="ARBA" id="ARBA00022490"/>
    </source>
</evidence>
<dbReference type="InterPro" id="IPR001789">
    <property type="entry name" value="Sig_transdc_resp-reg_receiver"/>
</dbReference>
<protein>
    <recommendedName>
        <fullName evidence="10">Response regulatory domain-containing protein</fullName>
    </recommendedName>
</protein>
<keyword evidence="8" id="KW-0804">Transcription</keyword>
<evidence type="ECO:0000256" key="8">
    <source>
        <dbReference type="ARBA" id="ARBA00023163"/>
    </source>
</evidence>
<dbReference type="EMBL" id="MAMP01000006">
    <property type="protein sequence ID" value="OES46132.1"/>
    <property type="molecule type" value="Genomic_DNA"/>
</dbReference>
<proteinExistence type="predicted"/>
<dbReference type="InterPro" id="IPR024187">
    <property type="entry name" value="Sig_transdc_resp-reg_cit/mal"/>
</dbReference>
<dbReference type="CDD" id="cd19925">
    <property type="entry name" value="REC_citrate_TCS"/>
    <property type="match status" value="1"/>
</dbReference>
<keyword evidence="3 9" id="KW-0597">Phosphoprotein</keyword>
<dbReference type="Proteomes" id="UP000095658">
    <property type="component" value="Unassembled WGS sequence"/>
</dbReference>
<dbReference type="Gene3D" id="3.40.50.2300">
    <property type="match status" value="1"/>
</dbReference>
<evidence type="ECO:0000313" key="11">
    <source>
        <dbReference type="EMBL" id="OES46132.1"/>
    </source>
</evidence>
<evidence type="ECO:0000256" key="4">
    <source>
        <dbReference type="ARBA" id="ARBA00023012"/>
    </source>
</evidence>
<keyword evidence="4" id="KW-0902">Two-component regulatory system</keyword>
<sequence>MLRILIAEDDPMVAELNRCYVDSVAGFEAIGIASLPEEVLNRALAEKPDLILLDIYMPGMTGLKVLEKLRAAGSPADIIMISAANDMGSVQKAMQLGAVDYLIKPFQFERFQQALLAYAQRRHFFSESTDIKQSDIDALLFQTEQTAPPCELPKGLTKETLSIVWNAINETGQSDFSAEDIAFASGVSRVSVRKYLSFLQEAGLLMSDVLYGAVGRPQSRYRVHKSEKDRIFLYI</sequence>
<dbReference type="SUPFAM" id="SSF52172">
    <property type="entry name" value="CheY-like"/>
    <property type="match status" value="1"/>
</dbReference>
<evidence type="ECO:0000256" key="3">
    <source>
        <dbReference type="ARBA" id="ARBA00022553"/>
    </source>
</evidence>
<dbReference type="PIRSF" id="PIRSF006171">
    <property type="entry name" value="RR_citrat_malat"/>
    <property type="match status" value="1"/>
</dbReference>
<comment type="caution">
    <text evidence="11">The sequence shown here is derived from an EMBL/GenBank/DDBJ whole genome shotgun (WGS) entry which is preliminary data.</text>
</comment>
<dbReference type="InterPro" id="IPR048714">
    <property type="entry name" value="DpiA-like_HTH"/>
</dbReference>
<keyword evidence="5" id="KW-0805">Transcription regulation</keyword>
<dbReference type="InterPro" id="IPR011006">
    <property type="entry name" value="CheY-like_superfamily"/>
</dbReference>
<dbReference type="SMART" id="SM00448">
    <property type="entry name" value="REC"/>
    <property type="match status" value="1"/>
</dbReference>
<evidence type="ECO:0000259" key="10">
    <source>
        <dbReference type="PROSITE" id="PS50110"/>
    </source>
</evidence>
<organism evidence="11 12">
    <name type="scientific">Domibacillus iocasae</name>
    <dbReference type="NCBI Taxonomy" id="1714016"/>
    <lineage>
        <taxon>Bacteria</taxon>
        <taxon>Bacillati</taxon>
        <taxon>Bacillota</taxon>
        <taxon>Bacilli</taxon>
        <taxon>Bacillales</taxon>
        <taxon>Bacillaceae</taxon>
        <taxon>Domibacillus</taxon>
    </lineage>
</organism>
<feature type="domain" description="Response regulatory" evidence="10">
    <location>
        <begin position="3"/>
        <end position="119"/>
    </location>
</feature>